<dbReference type="Gene3D" id="2.30.30.240">
    <property type="entry name" value="PRC-barrel domain"/>
    <property type="match status" value="1"/>
</dbReference>
<dbReference type="Pfam" id="PF05239">
    <property type="entry name" value="PRC"/>
    <property type="match status" value="1"/>
</dbReference>
<dbReference type="AlphaFoldDB" id="A0A0E2ZA48"/>
<reference evidence="3 4" key="1">
    <citation type="submission" date="2014-07" db="EMBL/GenBank/DDBJ databases">
        <title>Comparative analysis of Nitrosococcus oceani genome inventories of strains from Pacific and Atlantic gyres.</title>
        <authorList>
            <person name="Lim C.K."/>
            <person name="Wang L."/>
            <person name="Sayavedra-Soto L.A."/>
            <person name="Klotz M.G."/>
        </authorList>
    </citation>
    <scope>NUCLEOTIDE SEQUENCE [LARGE SCALE GENOMIC DNA]</scope>
    <source>
        <strain evidence="3 4">C-27</strain>
    </source>
</reference>
<evidence type="ECO:0000313" key="3">
    <source>
        <dbReference type="EMBL" id="KFI20585.1"/>
    </source>
</evidence>
<evidence type="ECO:0000313" key="4">
    <source>
        <dbReference type="Proteomes" id="UP000028839"/>
    </source>
</evidence>
<protein>
    <submittedName>
        <fullName evidence="3">Photosystem reaction center subunit H</fullName>
    </submittedName>
</protein>
<sequence length="158" mass="17712">MNTPITTPGSDQPRVIGGEDNTSGPGPYLMTANSLENNEVFNLEGEELGKIKDIMIDVPKGRVAYAVLSFGGILGVGDKLFAVPWSALTLDADEKCFVLRVNKEVLENDPGFDKDHWPSMADQRWASDVHSRYGARPYWVPKDYWPTKRVRQGRQTRM</sequence>
<dbReference type="Proteomes" id="UP000028839">
    <property type="component" value="Unassembled WGS sequence"/>
</dbReference>
<dbReference type="EMBL" id="JPGN01000016">
    <property type="protein sequence ID" value="KFI20585.1"/>
    <property type="molecule type" value="Genomic_DNA"/>
</dbReference>
<evidence type="ECO:0000259" key="2">
    <source>
        <dbReference type="Pfam" id="PF05239"/>
    </source>
</evidence>
<dbReference type="OrthoDB" id="286778at2"/>
<feature type="region of interest" description="Disordered" evidence="1">
    <location>
        <begin position="1"/>
        <end position="25"/>
    </location>
</feature>
<proteinExistence type="predicted"/>
<dbReference type="PANTHER" id="PTHR36505:SF1">
    <property type="entry name" value="BLR1072 PROTEIN"/>
    <property type="match status" value="1"/>
</dbReference>
<accession>A0A0E2ZA48</accession>
<dbReference type="HOGENOM" id="CLU_108884_1_1_6"/>
<dbReference type="SUPFAM" id="SSF50346">
    <property type="entry name" value="PRC-barrel domain"/>
    <property type="match status" value="1"/>
</dbReference>
<dbReference type="InterPro" id="IPR011033">
    <property type="entry name" value="PRC_barrel-like_sf"/>
</dbReference>
<evidence type="ECO:0000256" key="1">
    <source>
        <dbReference type="SAM" id="MobiDB-lite"/>
    </source>
</evidence>
<gene>
    <name evidence="3" type="ORF">IB75_02525</name>
</gene>
<dbReference type="PANTHER" id="PTHR36505">
    <property type="entry name" value="BLR1072 PROTEIN"/>
    <property type="match status" value="1"/>
</dbReference>
<dbReference type="InterPro" id="IPR027275">
    <property type="entry name" value="PRC-brl_dom"/>
</dbReference>
<feature type="domain" description="PRC-barrel" evidence="2">
    <location>
        <begin position="31"/>
        <end position="105"/>
    </location>
</feature>
<feature type="compositionally biased region" description="Polar residues" evidence="1">
    <location>
        <begin position="1"/>
        <end position="10"/>
    </location>
</feature>
<name>A0A0E2ZA48_9GAMM</name>
<comment type="caution">
    <text evidence="3">The sequence shown here is derived from an EMBL/GenBank/DDBJ whole genome shotgun (WGS) entry which is preliminary data.</text>
</comment>
<organism evidence="3 4">
    <name type="scientific">Nitrosococcus oceani C-27</name>
    <dbReference type="NCBI Taxonomy" id="314279"/>
    <lineage>
        <taxon>Bacteria</taxon>
        <taxon>Pseudomonadati</taxon>
        <taxon>Pseudomonadota</taxon>
        <taxon>Gammaproteobacteria</taxon>
        <taxon>Chromatiales</taxon>
        <taxon>Chromatiaceae</taxon>
        <taxon>Nitrosococcus</taxon>
    </lineage>
</organism>